<evidence type="ECO:0000313" key="4">
    <source>
        <dbReference type="Proteomes" id="UP001189429"/>
    </source>
</evidence>
<evidence type="ECO:0000313" key="3">
    <source>
        <dbReference type="EMBL" id="CAK0894813.1"/>
    </source>
</evidence>
<keyword evidence="4" id="KW-1185">Reference proteome</keyword>
<feature type="coiled-coil region" evidence="1">
    <location>
        <begin position="50"/>
        <end position="77"/>
    </location>
</feature>
<organism evidence="3 4">
    <name type="scientific">Prorocentrum cordatum</name>
    <dbReference type="NCBI Taxonomy" id="2364126"/>
    <lineage>
        <taxon>Eukaryota</taxon>
        <taxon>Sar</taxon>
        <taxon>Alveolata</taxon>
        <taxon>Dinophyceae</taxon>
        <taxon>Prorocentrales</taxon>
        <taxon>Prorocentraceae</taxon>
        <taxon>Prorocentrum</taxon>
    </lineage>
</organism>
<feature type="region of interest" description="Disordered" evidence="2">
    <location>
        <begin position="1"/>
        <end position="23"/>
    </location>
</feature>
<gene>
    <name evidence="3" type="ORF">PCOR1329_LOCUS73753</name>
</gene>
<keyword evidence="1" id="KW-0175">Coiled coil</keyword>
<reference evidence="3" key="1">
    <citation type="submission" date="2023-10" db="EMBL/GenBank/DDBJ databases">
        <authorList>
            <person name="Chen Y."/>
            <person name="Shah S."/>
            <person name="Dougan E. K."/>
            <person name="Thang M."/>
            <person name="Chan C."/>
        </authorList>
    </citation>
    <scope>NUCLEOTIDE SEQUENCE [LARGE SCALE GENOMIC DNA]</scope>
</reference>
<evidence type="ECO:0000256" key="2">
    <source>
        <dbReference type="SAM" id="MobiDB-lite"/>
    </source>
</evidence>
<name>A0ABN9X5Z2_9DINO</name>
<accession>A0ABN9X5Z2</accession>
<feature type="coiled-coil region" evidence="1">
    <location>
        <begin position="112"/>
        <end position="139"/>
    </location>
</feature>
<sequence>MQAQLEGLQSAISQKCAPKQEEVPTSALLKQAIGKVNTAKSKPESTSRRHEDAEKAVAQLQEQMEQAAAEVLEAQQEHPKALGKYSTQSFAEGIFQKPQDYNTRFQFDAAPFEEVEDLEQEHKEQLARFRQDAASLQELLHRDKAQEEAMLAMVETAKKIKADHTAKKRRQHKFINENAEAAEVFAFTESHIPPAGVTKLKKDLSKDGWKAAVAAAAPTRRSREGTSGGELLIAKAHWATTTHDEMRETMNKQGTRDPFRGFAAVSLHLRGGNIALFFLDLLPGGGHARQQLREG</sequence>
<dbReference type="EMBL" id="CAUYUJ010019949">
    <property type="protein sequence ID" value="CAK0894813.1"/>
    <property type="molecule type" value="Genomic_DNA"/>
</dbReference>
<comment type="caution">
    <text evidence="3">The sequence shown here is derived from an EMBL/GenBank/DDBJ whole genome shotgun (WGS) entry which is preliminary data.</text>
</comment>
<dbReference type="Proteomes" id="UP001189429">
    <property type="component" value="Unassembled WGS sequence"/>
</dbReference>
<evidence type="ECO:0000256" key="1">
    <source>
        <dbReference type="SAM" id="Coils"/>
    </source>
</evidence>
<proteinExistence type="predicted"/>
<protein>
    <submittedName>
        <fullName evidence="3">Uncharacterized protein</fullName>
    </submittedName>
</protein>